<evidence type="ECO:0000313" key="1">
    <source>
        <dbReference type="EMBL" id="KEQ68184.1"/>
    </source>
</evidence>
<sequence length="505" mass="57710">MPRPTTPSTMDRLLVQKYDKEDCLAAIHGQRVPMALGLPLVRLCVVRGIRYHPGFAEELYGLDPLFTRALNARRIMSNVVPDIQNPNEVPYCIWHPQTASESTYRQLVACYPHMRYHVGRACAVAGYTSLYRELAILPDAHIAEEARECGNLDIFDHVMAEPAQYNVMNDYLRLVNLENPEKTCLNGDTAVCWSLDSKQKFTTADPYNEEEHLGFGSQGYFENDFNITEDMSIDDFQSDKEFRFDVTSLLSMPLPLHLPTVEKDLLILMAAYYGDIDRYARLRRPERILNEIECCVHGIYHNTQFALWWSQQQPSSKYLVMAVNARLIMNNVLATITPETSPIDLPYLIWYPTIAAPSTYLELARRQPTMVPQILRSCIVANYTDLFDVLIADAVPDLAVLAEAEESSNRHYKARLDQRVLELGIAPSIECYTEWKMWSTRKLITSTTSLEKWMSPQLVGTNSPSLYNGIQCDATSVELMSSLPREWIPINSSKPVFLNYTEWPL</sequence>
<organism evidence="1 2">
    <name type="scientific">Aureobasidium namibiae CBS 147.97</name>
    <dbReference type="NCBI Taxonomy" id="1043004"/>
    <lineage>
        <taxon>Eukaryota</taxon>
        <taxon>Fungi</taxon>
        <taxon>Dikarya</taxon>
        <taxon>Ascomycota</taxon>
        <taxon>Pezizomycotina</taxon>
        <taxon>Dothideomycetes</taxon>
        <taxon>Dothideomycetidae</taxon>
        <taxon>Dothideales</taxon>
        <taxon>Saccotheciaceae</taxon>
        <taxon>Aureobasidium</taxon>
    </lineage>
</organism>
<accession>A0A074W9A5</accession>
<dbReference type="HOGENOM" id="CLU_027146_1_0_1"/>
<keyword evidence="2" id="KW-1185">Reference proteome</keyword>
<dbReference type="RefSeq" id="XP_013422374.1">
    <property type="nucleotide sequence ID" value="XM_013566920.1"/>
</dbReference>
<reference evidence="1 2" key="1">
    <citation type="journal article" date="2014" name="BMC Genomics">
        <title>Genome sequencing of four Aureobasidium pullulans varieties: biotechnological potential, stress tolerance, and description of new species.</title>
        <authorList>
            <person name="Gostin Ar C."/>
            <person name="Ohm R.A."/>
            <person name="Kogej T."/>
            <person name="Sonjak S."/>
            <person name="Turk M."/>
            <person name="Zajc J."/>
            <person name="Zalar P."/>
            <person name="Grube M."/>
            <person name="Sun H."/>
            <person name="Han J."/>
            <person name="Sharma A."/>
            <person name="Chiniquy J."/>
            <person name="Ngan C.Y."/>
            <person name="Lipzen A."/>
            <person name="Barry K."/>
            <person name="Grigoriev I.V."/>
            <person name="Gunde-Cimerman N."/>
        </authorList>
    </citation>
    <scope>NUCLEOTIDE SEQUENCE [LARGE SCALE GENOMIC DNA]</scope>
    <source>
        <strain evidence="1 2">CBS 147.97</strain>
    </source>
</reference>
<dbReference type="EMBL" id="KL584735">
    <property type="protein sequence ID" value="KEQ68184.1"/>
    <property type="molecule type" value="Genomic_DNA"/>
</dbReference>
<evidence type="ECO:0000313" key="2">
    <source>
        <dbReference type="Proteomes" id="UP000027730"/>
    </source>
</evidence>
<dbReference type="OrthoDB" id="4360026at2759"/>
<proteinExistence type="predicted"/>
<dbReference type="GeneID" id="25412743"/>
<gene>
    <name evidence="1" type="ORF">M436DRAFT_58968</name>
</gene>
<dbReference type="STRING" id="1043004.A0A074W9A5"/>
<name>A0A074W9A5_9PEZI</name>
<dbReference type="AlphaFoldDB" id="A0A074W9A5"/>
<dbReference type="Proteomes" id="UP000027730">
    <property type="component" value="Unassembled WGS sequence"/>
</dbReference>
<protein>
    <submittedName>
        <fullName evidence="1">Uncharacterized protein</fullName>
    </submittedName>
</protein>